<evidence type="ECO:0000256" key="4">
    <source>
        <dbReference type="SAM" id="Phobius"/>
    </source>
</evidence>
<evidence type="ECO:0000313" key="6">
    <source>
        <dbReference type="Proteomes" id="UP001217089"/>
    </source>
</evidence>
<organism evidence="5 6">
    <name type="scientific">Tegillarca granosa</name>
    <name type="common">Malaysian cockle</name>
    <name type="synonym">Anadara granosa</name>
    <dbReference type="NCBI Taxonomy" id="220873"/>
    <lineage>
        <taxon>Eukaryota</taxon>
        <taxon>Metazoa</taxon>
        <taxon>Spiralia</taxon>
        <taxon>Lophotrochozoa</taxon>
        <taxon>Mollusca</taxon>
        <taxon>Bivalvia</taxon>
        <taxon>Autobranchia</taxon>
        <taxon>Pteriomorphia</taxon>
        <taxon>Arcoida</taxon>
        <taxon>Arcoidea</taxon>
        <taxon>Arcidae</taxon>
        <taxon>Tegillarca</taxon>
    </lineage>
</organism>
<keyword evidence="4" id="KW-0472">Membrane</keyword>
<keyword evidence="4" id="KW-1133">Transmembrane helix</keyword>
<dbReference type="PANTHER" id="PTHR15615">
    <property type="match status" value="1"/>
</dbReference>
<gene>
    <name evidence="5" type="ORF">KUTeg_002651</name>
</gene>
<sequence length="463" mass="51891">MLRHISLNLEEGPDTNKKLPNTRVLKTIMLPNSFPYHFGKRGFHDLEQEHDLITERLRKTLYYGKNPNTDRPSLPLTEIAVEFFNEAAPRQLGKLDTYMASSSSRQTCMSPCSMMMGMLYIKRLRRHNMDYLQQISSSDLFLISVMMASKFIYDEEKRIAFGQGLDRGWFSYTDMIILNDHLNCLTIWNKFGREVMQILAASIVTYLAGLLVMVGSTVMVTYMSTALVSVRLISSPSLPRLVDTPVSLSSQQEFNTIYHREDLPTINECNNTGTEQELPGRLDRSSTGEVPDANSNEQTIVSNVLSQLLAVVTLKDSYLEFLRAVRDRYMFSAGETFSKRRGKKEEILCAEGPCLQNARKSCKNVTNCVTLSSSHCRECLNKRQSGNDGTGTSTGCFRKYPSGPHLTESAFSGIGFGVRCCCSTGNYDSQQDLLNQGSLLLAFSDISLGFMTGPYHTAILGNT</sequence>
<protein>
    <recommendedName>
        <fullName evidence="2">Protein CNPPD1</fullName>
    </recommendedName>
</protein>
<evidence type="ECO:0000256" key="1">
    <source>
        <dbReference type="ARBA" id="ARBA00038508"/>
    </source>
</evidence>
<evidence type="ECO:0000256" key="3">
    <source>
        <dbReference type="SAM" id="MobiDB-lite"/>
    </source>
</evidence>
<feature type="transmembrane region" description="Helical" evidence="4">
    <location>
        <begin position="198"/>
        <end position="223"/>
    </location>
</feature>
<dbReference type="CDD" id="cd20557">
    <property type="entry name" value="CYCLIN_ScPCL1-like"/>
    <property type="match status" value="1"/>
</dbReference>
<dbReference type="InterPro" id="IPR013922">
    <property type="entry name" value="Cyclin_PHO80-like"/>
</dbReference>
<comment type="similarity">
    <text evidence="1">Belongs to the CNPPD1 family.</text>
</comment>
<keyword evidence="4" id="KW-0812">Transmembrane</keyword>
<accession>A0ABQ9FUX4</accession>
<proteinExistence type="inferred from homology"/>
<feature type="region of interest" description="Disordered" evidence="3">
    <location>
        <begin position="268"/>
        <end position="294"/>
    </location>
</feature>
<comment type="caution">
    <text evidence="5">The sequence shown here is derived from an EMBL/GenBank/DDBJ whole genome shotgun (WGS) entry which is preliminary data.</text>
</comment>
<keyword evidence="6" id="KW-1185">Reference proteome</keyword>
<evidence type="ECO:0000313" key="5">
    <source>
        <dbReference type="EMBL" id="KAJ8321064.1"/>
    </source>
</evidence>
<dbReference type="Proteomes" id="UP001217089">
    <property type="component" value="Unassembled WGS sequence"/>
</dbReference>
<reference evidence="5 6" key="1">
    <citation type="submission" date="2022-12" db="EMBL/GenBank/DDBJ databases">
        <title>Chromosome-level genome of Tegillarca granosa.</title>
        <authorList>
            <person name="Kim J."/>
        </authorList>
    </citation>
    <scope>NUCLEOTIDE SEQUENCE [LARGE SCALE GENOMIC DNA]</scope>
    <source>
        <strain evidence="5">Teg-2019</strain>
        <tissue evidence="5">Adductor muscle</tissue>
    </source>
</reference>
<dbReference type="EMBL" id="JARBDR010000141">
    <property type="protein sequence ID" value="KAJ8321064.1"/>
    <property type="molecule type" value="Genomic_DNA"/>
</dbReference>
<dbReference type="Gene3D" id="1.10.472.10">
    <property type="entry name" value="Cyclin-like"/>
    <property type="match status" value="1"/>
</dbReference>
<evidence type="ECO:0000256" key="2">
    <source>
        <dbReference type="ARBA" id="ARBA00040808"/>
    </source>
</evidence>
<name>A0ABQ9FUX4_TEGGR</name>
<dbReference type="PANTHER" id="PTHR15615:SF108">
    <property type="entry name" value="PROTEIN CNPPD1"/>
    <property type="match status" value="1"/>
</dbReference>